<accession>A0ABP7PVA5</accession>
<keyword evidence="1" id="KW-0472">Membrane</keyword>
<evidence type="ECO:0000313" key="2">
    <source>
        <dbReference type="EMBL" id="GAA3971715.1"/>
    </source>
</evidence>
<organism evidence="2 3">
    <name type="scientific">Gordonia caeni</name>
    <dbReference type="NCBI Taxonomy" id="1007097"/>
    <lineage>
        <taxon>Bacteria</taxon>
        <taxon>Bacillati</taxon>
        <taxon>Actinomycetota</taxon>
        <taxon>Actinomycetes</taxon>
        <taxon>Mycobacteriales</taxon>
        <taxon>Gordoniaceae</taxon>
        <taxon>Gordonia</taxon>
    </lineage>
</organism>
<feature type="transmembrane region" description="Helical" evidence="1">
    <location>
        <begin position="34"/>
        <end position="57"/>
    </location>
</feature>
<feature type="transmembrane region" description="Helical" evidence="1">
    <location>
        <begin position="63"/>
        <end position="89"/>
    </location>
</feature>
<dbReference type="EMBL" id="BAAAZW010000019">
    <property type="protein sequence ID" value="GAA3971715.1"/>
    <property type="molecule type" value="Genomic_DNA"/>
</dbReference>
<feature type="transmembrane region" description="Helical" evidence="1">
    <location>
        <begin position="6"/>
        <end position="22"/>
    </location>
</feature>
<gene>
    <name evidence="2" type="ORF">GCM10022231_36510</name>
</gene>
<name>A0ABP7PVA5_9ACTN</name>
<proteinExistence type="predicted"/>
<keyword evidence="3" id="KW-1185">Reference proteome</keyword>
<keyword evidence="1" id="KW-1133">Transmembrane helix</keyword>
<evidence type="ECO:0000313" key="3">
    <source>
        <dbReference type="Proteomes" id="UP001418444"/>
    </source>
</evidence>
<sequence>MVWGLTGAGWIIIGAVTGWHAADFVPGAGRLRRGICGALGALGGPAGGATILLFGVGSSDPEWLLSMITCAVGAVGAVMIGAACVSPLFKARRRS</sequence>
<evidence type="ECO:0000256" key="1">
    <source>
        <dbReference type="SAM" id="Phobius"/>
    </source>
</evidence>
<dbReference type="RefSeq" id="WP_344786243.1">
    <property type="nucleotide sequence ID" value="NZ_BAAAZW010000019.1"/>
</dbReference>
<evidence type="ECO:0008006" key="4">
    <source>
        <dbReference type="Google" id="ProtNLM"/>
    </source>
</evidence>
<keyword evidence="1" id="KW-0812">Transmembrane</keyword>
<comment type="caution">
    <text evidence="2">The sequence shown here is derived from an EMBL/GenBank/DDBJ whole genome shotgun (WGS) entry which is preliminary data.</text>
</comment>
<dbReference type="Proteomes" id="UP001418444">
    <property type="component" value="Unassembled WGS sequence"/>
</dbReference>
<reference evidence="3" key="1">
    <citation type="journal article" date="2019" name="Int. J. Syst. Evol. Microbiol.">
        <title>The Global Catalogue of Microorganisms (GCM) 10K type strain sequencing project: providing services to taxonomists for standard genome sequencing and annotation.</title>
        <authorList>
            <consortium name="The Broad Institute Genomics Platform"/>
            <consortium name="The Broad Institute Genome Sequencing Center for Infectious Disease"/>
            <person name="Wu L."/>
            <person name="Ma J."/>
        </authorList>
    </citation>
    <scope>NUCLEOTIDE SEQUENCE [LARGE SCALE GENOMIC DNA]</scope>
    <source>
        <strain evidence="3">JCM 16923</strain>
    </source>
</reference>
<protein>
    <recommendedName>
        <fullName evidence="4">Major facilitator superfamily (MFS) profile domain-containing protein</fullName>
    </recommendedName>
</protein>